<dbReference type="OrthoDB" id="2086046at2"/>
<accession>A0A0C7G8Z8</accession>
<proteinExistence type="predicted"/>
<dbReference type="Proteomes" id="UP000049127">
    <property type="component" value="Unassembled WGS sequence"/>
</dbReference>
<protein>
    <submittedName>
        <fullName evidence="1">Uncharacterized protein</fullName>
    </submittedName>
</protein>
<evidence type="ECO:0000313" key="1">
    <source>
        <dbReference type="EMBL" id="CEQ04055.1"/>
    </source>
</evidence>
<organism evidence="1 2">
    <name type="scientific">Paraclostridium sordellii</name>
    <name type="common">Clostridium sordellii</name>
    <dbReference type="NCBI Taxonomy" id="1505"/>
    <lineage>
        <taxon>Bacteria</taxon>
        <taxon>Bacillati</taxon>
        <taxon>Bacillota</taxon>
        <taxon>Clostridia</taxon>
        <taxon>Peptostreptococcales</taxon>
        <taxon>Peptostreptococcaceae</taxon>
        <taxon>Paraclostridium</taxon>
    </lineage>
</organism>
<evidence type="ECO:0000313" key="2">
    <source>
        <dbReference type="Proteomes" id="UP000049127"/>
    </source>
</evidence>
<reference evidence="1 2" key="1">
    <citation type="submission" date="2015-01" db="EMBL/GenBank/DDBJ databases">
        <authorList>
            <person name="Aslett A.Martin."/>
            <person name="De Silva Nishadi"/>
        </authorList>
    </citation>
    <scope>NUCLEOTIDE SEQUENCE [LARGE SCALE GENOMIC DNA]</scope>
    <source>
        <strain evidence="1 2">R28058</strain>
    </source>
</reference>
<dbReference type="RefSeq" id="WP_055338117.1">
    <property type="nucleotide sequence ID" value="NZ_CDNF01000034.1"/>
</dbReference>
<sequence>MIDIAELKFEFLEQGQSQEVDFMGLCHITEDLLWYCDESDTIVFGFEDDSEYRLKITEDTEYEDIQEFFNDIVEEQCISDSINIKLLNRRD</sequence>
<gene>
    <name evidence="1" type="ORF">R28058_17881</name>
</gene>
<dbReference type="AlphaFoldDB" id="A0A0C7G8Z8"/>
<dbReference type="EMBL" id="CEKZ01000003">
    <property type="protein sequence ID" value="CEQ04055.1"/>
    <property type="molecule type" value="Genomic_DNA"/>
</dbReference>
<name>A0A0C7G8Z8_PARSO</name>